<dbReference type="STRING" id="1346791.M529_07275"/>
<sequence>MPVIGIVSASHGIHGSLASQFGSGGQSPMA</sequence>
<accession>T0J4F3</accession>
<gene>
    <name evidence="1" type="ORF">M529_07275</name>
</gene>
<name>T0J4F3_9SPHN</name>
<evidence type="ECO:0000313" key="2">
    <source>
        <dbReference type="Proteomes" id="UP000015523"/>
    </source>
</evidence>
<dbReference type="Proteomes" id="UP000015523">
    <property type="component" value="Unassembled WGS sequence"/>
</dbReference>
<proteinExistence type="predicted"/>
<reference evidence="1 2" key="1">
    <citation type="journal article" date="2013" name="Genome Announc.">
        <title>Draft Genome Sequence of Sphingobium ummariense Strain RL-3, a Hexachlorocyclohexane-Degrading Bacterium.</title>
        <authorList>
            <person name="Kohli P."/>
            <person name="Dua A."/>
            <person name="Sangwan N."/>
            <person name="Oldach P."/>
            <person name="Khurana J.P."/>
            <person name="Lal R."/>
        </authorList>
    </citation>
    <scope>NUCLEOTIDE SEQUENCE [LARGE SCALE GENOMIC DNA]</scope>
    <source>
        <strain evidence="1 2">RL-3</strain>
    </source>
</reference>
<dbReference type="EMBL" id="AUWY01000057">
    <property type="protein sequence ID" value="EQB32831.1"/>
    <property type="molecule type" value="Genomic_DNA"/>
</dbReference>
<dbReference type="PATRIC" id="fig|1346791.3.peg.1390"/>
<organism evidence="1 2">
    <name type="scientific">Sphingobium ummariense RL-3</name>
    <dbReference type="NCBI Taxonomy" id="1346791"/>
    <lineage>
        <taxon>Bacteria</taxon>
        <taxon>Pseudomonadati</taxon>
        <taxon>Pseudomonadota</taxon>
        <taxon>Alphaproteobacteria</taxon>
        <taxon>Sphingomonadales</taxon>
        <taxon>Sphingomonadaceae</taxon>
        <taxon>Sphingobium</taxon>
    </lineage>
</organism>
<protein>
    <submittedName>
        <fullName evidence="1">Uncharacterized protein</fullName>
    </submittedName>
</protein>
<dbReference type="AlphaFoldDB" id="T0J4F3"/>
<comment type="caution">
    <text evidence="1">The sequence shown here is derived from an EMBL/GenBank/DDBJ whole genome shotgun (WGS) entry which is preliminary data.</text>
</comment>
<keyword evidence="2" id="KW-1185">Reference proteome</keyword>
<evidence type="ECO:0000313" key="1">
    <source>
        <dbReference type="EMBL" id="EQB32831.1"/>
    </source>
</evidence>